<evidence type="ECO:0000313" key="2">
    <source>
        <dbReference type="Proteomes" id="UP000092544"/>
    </source>
</evidence>
<name>A0A1A8THE0_9GAMM</name>
<organism evidence="1 2">
    <name type="scientific">Marinomonas spartinae</name>
    <dbReference type="NCBI Taxonomy" id="1792290"/>
    <lineage>
        <taxon>Bacteria</taxon>
        <taxon>Pseudomonadati</taxon>
        <taxon>Pseudomonadota</taxon>
        <taxon>Gammaproteobacteria</taxon>
        <taxon>Oceanospirillales</taxon>
        <taxon>Oceanospirillaceae</taxon>
        <taxon>Marinomonas</taxon>
    </lineage>
</organism>
<gene>
    <name evidence="1" type="ORF">MSP8886_02330</name>
</gene>
<dbReference type="AlphaFoldDB" id="A0A1A8THE0"/>
<dbReference type="Proteomes" id="UP000092544">
    <property type="component" value="Unassembled WGS sequence"/>
</dbReference>
<evidence type="ECO:0000313" key="1">
    <source>
        <dbReference type="EMBL" id="SBS32068.1"/>
    </source>
</evidence>
<keyword evidence="2" id="KW-1185">Reference proteome</keyword>
<dbReference type="STRING" id="1792290.MSP8886_02330"/>
<accession>A0A1A8THE0</accession>
<evidence type="ECO:0008006" key="3">
    <source>
        <dbReference type="Google" id="ProtNLM"/>
    </source>
</evidence>
<proteinExistence type="predicted"/>
<dbReference type="EMBL" id="FLOB01000004">
    <property type="protein sequence ID" value="SBS32068.1"/>
    <property type="molecule type" value="Genomic_DNA"/>
</dbReference>
<protein>
    <recommendedName>
        <fullName evidence="3">LysM domain-containing protein</fullName>
    </recommendedName>
</protein>
<sequence length="60" mass="6621">MTTLDLTTAVPPVSPLYKPVIYTIKSGDTLGQIIANFYHANYGSDRYIDPRFSGHVFSLG</sequence>
<reference evidence="1 2" key="1">
    <citation type="submission" date="2016-06" db="EMBL/GenBank/DDBJ databases">
        <authorList>
            <person name="Kjaerup R.B."/>
            <person name="Dalgaard T.S."/>
            <person name="Juul-Madsen H.R."/>
        </authorList>
    </citation>
    <scope>NUCLEOTIDE SEQUENCE [LARGE SCALE GENOMIC DNA]</scope>
    <source>
        <strain evidence="1 2">CECT 8886</strain>
    </source>
</reference>